<name>A0A1G7EMM1_RHOCA</name>
<organism evidence="1 2">
    <name type="scientific">Rhodobacter capsulatus</name>
    <name type="common">Rhodopseudomonas capsulata</name>
    <dbReference type="NCBI Taxonomy" id="1061"/>
    <lineage>
        <taxon>Bacteria</taxon>
        <taxon>Pseudomonadati</taxon>
        <taxon>Pseudomonadota</taxon>
        <taxon>Alphaproteobacteria</taxon>
        <taxon>Rhodobacterales</taxon>
        <taxon>Rhodobacter group</taxon>
        <taxon>Rhodobacter</taxon>
    </lineage>
</organism>
<evidence type="ECO:0000313" key="2">
    <source>
        <dbReference type="Proteomes" id="UP000183812"/>
    </source>
</evidence>
<gene>
    <name evidence="1" type="ORF">SAMN04244550_00824</name>
</gene>
<evidence type="ECO:0000313" key="1">
    <source>
        <dbReference type="EMBL" id="SDE64879.1"/>
    </source>
</evidence>
<evidence type="ECO:0008006" key="3">
    <source>
        <dbReference type="Google" id="ProtNLM"/>
    </source>
</evidence>
<accession>A0A1G7EMM1</accession>
<protein>
    <recommendedName>
        <fullName evidence="3">DUF454 domain-containing protein</fullName>
    </recommendedName>
</protein>
<dbReference type="GO" id="GO:0005886">
    <property type="term" value="C:plasma membrane"/>
    <property type="evidence" value="ECO:0007669"/>
    <property type="project" value="TreeGrafter"/>
</dbReference>
<reference evidence="1 2" key="1">
    <citation type="submission" date="2016-10" db="EMBL/GenBank/DDBJ databases">
        <authorList>
            <person name="de Groot N.N."/>
        </authorList>
    </citation>
    <scope>NUCLEOTIDE SEQUENCE [LARGE SCALE GENOMIC DNA]</scope>
    <source>
        <strain evidence="2">DSM 938 / 37b4</strain>
    </source>
</reference>
<dbReference type="InterPro" id="IPR007401">
    <property type="entry name" value="DUF454"/>
</dbReference>
<dbReference type="PANTHER" id="PTHR35813">
    <property type="entry name" value="INNER MEMBRANE PROTEIN YBAN"/>
    <property type="match status" value="1"/>
</dbReference>
<proteinExistence type="predicted"/>
<dbReference type="PIRSF" id="PIRSF016789">
    <property type="entry name" value="DUF454"/>
    <property type="match status" value="1"/>
</dbReference>
<sequence length="128" mass="13976">MSQHTPGERLLRAIYLSIGLIFTAVAFVGIFLPVLPTVPFLILAAAFFARSSERLEDWLLTHPAFGPMLRDWRERGAIPRRGKVMALCGSALGLALFILLRHPAAWQTAAVAALMVTGVGYVFSRPTA</sequence>
<dbReference type="PANTHER" id="PTHR35813:SF1">
    <property type="entry name" value="INNER MEMBRANE PROTEIN YBAN"/>
    <property type="match status" value="1"/>
</dbReference>
<dbReference type="Proteomes" id="UP000183812">
    <property type="component" value="Unassembled WGS sequence"/>
</dbReference>
<dbReference type="Pfam" id="PF04304">
    <property type="entry name" value="DUF454"/>
    <property type="match status" value="1"/>
</dbReference>
<dbReference type="RefSeq" id="WP_173644534.1">
    <property type="nucleotide sequence ID" value="NZ_CP061202.1"/>
</dbReference>
<dbReference type="EMBL" id="FNAY01000002">
    <property type="protein sequence ID" value="SDE64879.1"/>
    <property type="molecule type" value="Genomic_DNA"/>
</dbReference>
<dbReference type="AlphaFoldDB" id="A0A1G7EMM1"/>